<sequence>MSRRALVTPGHYPVGSGLTRTSGPAFAPERADVILLSHDQHGPDGTEHLVGEVTGFVLSGEGLPVVDVSGDNASLEVVKRIAAAPAGARRVRHGVSGCATHTLGST</sequence>
<dbReference type="Proteomes" id="UP000530928">
    <property type="component" value="Unassembled WGS sequence"/>
</dbReference>
<reference evidence="1 2" key="1">
    <citation type="submission" date="2020-07" db="EMBL/GenBank/DDBJ databases">
        <title>Genomic Encyclopedia of Type Strains, Phase IV (KMG-IV): sequencing the most valuable type-strain genomes for metagenomic binning, comparative biology and taxonomic classification.</title>
        <authorList>
            <person name="Goeker M."/>
        </authorList>
    </citation>
    <scope>NUCLEOTIDE SEQUENCE [LARGE SCALE GENOMIC DNA]</scope>
    <source>
        <strain evidence="1 2">DSM 45533</strain>
    </source>
</reference>
<proteinExistence type="predicted"/>
<dbReference type="EMBL" id="JACDUR010000010">
    <property type="protein sequence ID" value="MBA2897256.1"/>
    <property type="molecule type" value="Genomic_DNA"/>
</dbReference>
<name>A0A7W0CTV7_9ACTN</name>
<protein>
    <submittedName>
        <fullName evidence="1">Uncharacterized protein</fullName>
    </submittedName>
</protein>
<dbReference type="AlphaFoldDB" id="A0A7W0CTV7"/>
<evidence type="ECO:0000313" key="2">
    <source>
        <dbReference type="Proteomes" id="UP000530928"/>
    </source>
</evidence>
<dbReference type="RefSeq" id="WP_220134641.1">
    <property type="nucleotide sequence ID" value="NZ_BAABAM010000010.1"/>
</dbReference>
<comment type="caution">
    <text evidence="1">The sequence shown here is derived from an EMBL/GenBank/DDBJ whole genome shotgun (WGS) entry which is preliminary data.</text>
</comment>
<organism evidence="1 2">
    <name type="scientific">Nonomuraea soli</name>
    <dbReference type="NCBI Taxonomy" id="1032476"/>
    <lineage>
        <taxon>Bacteria</taxon>
        <taxon>Bacillati</taxon>
        <taxon>Actinomycetota</taxon>
        <taxon>Actinomycetes</taxon>
        <taxon>Streptosporangiales</taxon>
        <taxon>Streptosporangiaceae</taxon>
        <taxon>Nonomuraea</taxon>
    </lineage>
</organism>
<keyword evidence="2" id="KW-1185">Reference proteome</keyword>
<gene>
    <name evidence="1" type="ORF">HNR30_008652</name>
</gene>
<accession>A0A7W0CTV7</accession>
<evidence type="ECO:0000313" key="1">
    <source>
        <dbReference type="EMBL" id="MBA2897256.1"/>
    </source>
</evidence>